<evidence type="ECO:0000313" key="4">
    <source>
        <dbReference type="Proteomes" id="UP000530403"/>
    </source>
</evidence>
<keyword evidence="3" id="KW-1185">Reference proteome</keyword>
<dbReference type="Proteomes" id="UP000530403">
    <property type="component" value="Unassembled WGS sequence"/>
</dbReference>
<accession>A0A7J0C3E8</accession>
<dbReference type="Proteomes" id="UP000498980">
    <property type="component" value="Unassembled WGS sequence"/>
</dbReference>
<proteinExistence type="predicted"/>
<dbReference type="RefSeq" id="WP_173313158.1">
    <property type="nucleotide sequence ID" value="NZ_BAAAUE010000007.1"/>
</dbReference>
<protein>
    <submittedName>
        <fullName evidence="2">Excisionase family DNA binding protein</fullName>
    </submittedName>
</protein>
<reference evidence="2 4" key="2">
    <citation type="submission" date="2020-07" db="EMBL/GenBank/DDBJ databases">
        <title>Sequencing the genomes of 1000 actinobacteria strains.</title>
        <authorList>
            <person name="Klenk H.-P."/>
        </authorList>
    </citation>
    <scope>NUCLEOTIDE SEQUENCE [LARGE SCALE GENOMIC DNA]</scope>
    <source>
        <strain evidence="2 4">DSM 41455</strain>
    </source>
</reference>
<comment type="caution">
    <text evidence="1">The sequence shown here is derived from an EMBL/GenBank/DDBJ whole genome shotgun (WGS) entry which is preliminary data.</text>
</comment>
<organism evidence="1 3">
    <name type="scientific">Streptomyces fulvorobeus</name>
    <dbReference type="NCBI Taxonomy" id="284028"/>
    <lineage>
        <taxon>Bacteria</taxon>
        <taxon>Bacillati</taxon>
        <taxon>Actinomycetota</taxon>
        <taxon>Actinomycetes</taxon>
        <taxon>Kitasatosporales</taxon>
        <taxon>Streptomycetaceae</taxon>
        <taxon>Streptomyces</taxon>
    </lineage>
</organism>
<evidence type="ECO:0000313" key="3">
    <source>
        <dbReference type="Proteomes" id="UP000498980"/>
    </source>
</evidence>
<sequence>MTTPLTIAELYALPALVPLWPTVGEALGLAESTTYQLAAENRLPFEVVRLGRRRKVRTVDLQRYLGLMPDTTEAAQP</sequence>
<evidence type="ECO:0000313" key="2">
    <source>
        <dbReference type="EMBL" id="NYE40726.1"/>
    </source>
</evidence>
<reference evidence="1 3" key="1">
    <citation type="submission" date="2020-05" db="EMBL/GenBank/DDBJ databases">
        <title>Whole genome shotgun sequence of Streptomyces fulvorobeus NBRC 15897.</title>
        <authorList>
            <person name="Komaki H."/>
            <person name="Tamura T."/>
        </authorList>
    </citation>
    <scope>NUCLEOTIDE SEQUENCE [LARGE SCALE GENOMIC DNA]</scope>
    <source>
        <strain evidence="1 3">NBRC 15897</strain>
    </source>
</reference>
<dbReference type="EMBL" id="BLWC01000001">
    <property type="protein sequence ID" value="GFM97029.1"/>
    <property type="molecule type" value="Genomic_DNA"/>
</dbReference>
<dbReference type="AlphaFoldDB" id="A0A7J0C3E8"/>
<evidence type="ECO:0000313" key="1">
    <source>
        <dbReference type="EMBL" id="GFM97029.1"/>
    </source>
</evidence>
<dbReference type="EMBL" id="JACCCF010000001">
    <property type="protein sequence ID" value="NYE40726.1"/>
    <property type="molecule type" value="Genomic_DNA"/>
</dbReference>
<gene>
    <name evidence="2" type="ORF">HEB29_001737</name>
    <name evidence="1" type="ORF">Sfulv_18400</name>
</gene>
<name>A0A7J0C3E8_9ACTN</name>